<sequence length="93" mass="10438">MVVRIVARTAILVQPSLSCLGENSRGWPGFLLELSLRRRALVLSEVSSRSSEKGSPKRERVRVCLCFARLQLERETLPLSEEQTRSGEEASPK</sequence>
<protein>
    <submittedName>
        <fullName evidence="1">Uncharacterized protein</fullName>
    </submittedName>
</protein>
<reference evidence="1 2" key="1">
    <citation type="submission" date="2019-04" db="EMBL/GenBank/DDBJ databases">
        <title>An improved genome assembly and genetic linkage map for asparagus bean, Vigna unguiculata ssp. sesquipedialis.</title>
        <authorList>
            <person name="Xia Q."/>
            <person name="Zhang R."/>
            <person name="Dong Y."/>
        </authorList>
    </citation>
    <scope>NUCLEOTIDE SEQUENCE [LARGE SCALE GENOMIC DNA]</scope>
    <source>
        <tissue evidence="1">Leaf</tissue>
    </source>
</reference>
<organism evidence="1 2">
    <name type="scientific">Vigna unguiculata</name>
    <name type="common">Cowpea</name>
    <dbReference type="NCBI Taxonomy" id="3917"/>
    <lineage>
        <taxon>Eukaryota</taxon>
        <taxon>Viridiplantae</taxon>
        <taxon>Streptophyta</taxon>
        <taxon>Embryophyta</taxon>
        <taxon>Tracheophyta</taxon>
        <taxon>Spermatophyta</taxon>
        <taxon>Magnoliopsida</taxon>
        <taxon>eudicotyledons</taxon>
        <taxon>Gunneridae</taxon>
        <taxon>Pentapetalae</taxon>
        <taxon>rosids</taxon>
        <taxon>fabids</taxon>
        <taxon>Fabales</taxon>
        <taxon>Fabaceae</taxon>
        <taxon>Papilionoideae</taxon>
        <taxon>50 kb inversion clade</taxon>
        <taxon>NPAAA clade</taxon>
        <taxon>indigoferoid/millettioid clade</taxon>
        <taxon>Phaseoleae</taxon>
        <taxon>Vigna</taxon>
    </lineage>
</organism>
<dbReference type="AlphaFoldDB" id="A0A4D6LY00"/>
<dbReference type="EMBL" id="CP039349">
    <property type="protein sequence ID" value="QCD93615.1"/>
    <property type="molecule type" value="Genomic_DNA"/>
</dbReference>
<evidence type="ECO:0000313" key="1">
    <source>
        <dbReference type="EMBL" id="QCD93615.1"/>
    </source>
</evidence>
<evidence type="ECO:0000313" key="2">
    <source>
        <dbReference type="Proteomes" id="UP000501690"/>
    </source>
</evidence>
<keyword evidence="2" id="KW-1185">Reference proteome</keyword>
<gene>
    <name evidence="1" type="ORF">DEO72_LG5g1690</name>
</gene>
<accession>A0A4D6LY00</accession>
<dbReference type="Proteomes" id="UP000501690">
    <property type="component" value="Linkage Group LG5"/>
</dbReference>
<proteinExistence type="predicted"/>
<name>A0A4D6LY00_VIGUN</name>